<dbReference type="GO" id="GO:0004673">
    <property type="term" value="F:protein histidine kinase activity"/>
    <property type="evidence" value="ECO:0007669"/>
    <property type="project" value="UniProtKB-EC"/>
</dbReference>
<dbReference type="GO" id="GO:0005524">
    <property type="term" value="F:ATP binding"/>
    <property type="evidence" value="ECO:0007669"/>
    <property type="project" value="UniProtKB-KW"/>
</dbReference>
<evidence type="ECO:0000313" key="12">
    <source>
        <dbReference type="Proteomes" id="UP000064893"/>
    </source>
</evidence>
<keyword evidence="12" id="KW-1185">Reference proteome</keyword>
<dbReference type="CDD" id="cd19920">
    <property type="entry name" value="REC_PA4781-like"/>
    <property type="match status" value="1"/>
</dbReference>
<dbReference type="OrthoDB" id="9763484at2"/>
<dbReference type="EC" id="2.7.13.3" evidence="2"/>
<reference evidence="11 12" key="1">
    <citation type="submission" date="2015-11" db="EMBL/GenBank/DDBJ databases">
        <title>Description and complete genome sequence of a novel strain predominating in hypersaline microbial mats and representing a new family of the Bacteriodetes phylum.</title>
        <authorList>
            <person name="Spring S."/>
            <person name="Bunk B."/>
            <person name="Sproer C."/>
            <person name="Klenk H.-P."/>
        </authorList>
    </citation>
    <scope>NUCLEOTIDE SEQUENCE [LARGE SCALE GENOMIC DNA]</scope>
    <source>
        <strain evidence="11 12">L21-Spi-D4</strain>
    </source>
</reference>
<dbReference type="PANTHER" id="PTHR44591:SF3">
    <property type="entry name" value="RESPONSE REGULATORY DOMAIN-CONTAINING PROTEIN"/>
    <property type="match status" value="1"/>
</dbReference>
<dbReference type="RefSeq" id="WP_057951880.1">
    <property type="nucleotide sequence ID" value="NZ_CP013118.1"/>
</dbReference>
<dbReference type="KEGG" id="blq:L21SP5_00653"/>
<evidence type="ECO:0000256" key="5">
    <source>
        <dbReference type="ARBA" id="ARBA00022741"/>
    </source>
</evidence>
<evidence type="ECO:0000256" key="2">
    <source>
        <dbReference type="ARBA" id="ARBA00012438"/>
    </source>
</evidence>
<dbReference type="Proteomes" id="UP000064893">
    <property type="component" value="Chromosome"/>
</dbReference>
<dbReference type="Pfam" id="PF00072">
    <property type="entry name" value="Response_reg"/>
    <property type="match status" value="1"/>
</dbReference>
<keyword evidence="3 9" id="KW-0597">Phosphoprotein</keyword>
<dbReference type="PANTHER" id="PTHR44591">
    <property type="entry name" value="STRESS RESPONSE REGULATOR PROTEIN 1"/>
    <property type="match status" value="1"/>
</dbReference>
<evidence type="ECO:0000256" key="8">
    <source>
        <dbReference type="ARBA" id="ARBA00023012"/>
    </source>
</evidence>
<dbReference type="Gene3D" id="3.40.50.2300">
    <property type="match status" value="1"/>
</dbReference>
<dbReference type="FunFam" id="3.40.50.2300:FF:000121">
    <property type="entry name" value="Sensor histidine kinase RcsC"/>
    <property type="match status" value="1"/>
</dbReference>
<dbReference type="InterPro" id="IPR001932">
    <property type="entry name" value="PPM-type_phosphatase-like_dom"/>
</dbReference>
<gene>
    <name evidence="11" type="primary">pleD_2</name>
    <name evidence="11" type="ORF">L21SP5_00653</name>
</gene>
<dbReference type="InterPro" id="IPR036457">
    <property type="entry name" value="PPM-type-like_dom_sf"/>
</dbReference>
<dbReference type="InterPro" id="IPR001789">
    <property type="entry name" value="Sig_transdc_resp-reg_receiver"/>
</dbReference>
<dbReference type="InterPro" id="IPR050595">
    <property type="entry name" value="Bact_response_regulator"/>
</dbReference>
<evidence type="ECO:0000256" key="3">
    <source>
        <dbReference type="ARBA" id="ARBA00022553"/>
    </source>
</evidence>
<keyword evidence="6" id="KW-0418">Kinase</keyword>
<evidence type="ECO:0000256" key="1">
    <source>
        <dbReference type="ARBA" id="ARBA00000085"/>
    </source>
</evidence>
<feature type="modified residue" description="4-aspartylphosphate" evidence="9">
    <location>
        <position position="56"/>
    </location>
</feature>
<dbReference type="SUPFAM" id="SSF52172">
    <property type="entry name" value="CheY-like"/>
    <property type="match status" value="1"/>
</dbReference>
<evidence type="ECO:0000259" key="10">
    <source>
        <dbReference type="PROSITE" id="PS50110"/>
    </source>
</evidence>
<comment type="catalytic activity">
    <reaction evidence="1">
        <text>ATP + protein L-histidine = ADP + protein N-phospho-L-histidine.</text>
        <dbReference type="EC" id="2.7.13.3"/>
    </reaction>
</comment>
<dbReference type="EMBL" id="CP013118">
    <property type="protein sequence ID" value="ALO14325.1"/>
    <property type="molecule type" value="Genomic_DNA"/>
</dbReference>
<evidence type="ECO:0000256" key="7">
    <source>
        <dbReference type="ARBA" id="ARBA00022840"/>
    </source>
</evidence>
<evidence type="ECO:0000313" key="11">
    <source>
        <dbReference type="EMBL" id="ALO14325.1"/>
    </source>
</evidence>
<proteinExistence type="predicted"/>
<keyword evidence="8" id="KW-0902">Two-component regulatory system</keyword>
<dbReference type="GO" id="GO:0000160">
    <property type="term" value="P:phosphorelay signal transduction system"/>
    <property type="evidence" value="ECO:0007669"/>
    <property type="project" value="UniProtKB-KW"/>
</dbReference>
<accession>A0A0S2HWJ5</accession>
<feature type="domain" description="Response regulatory" evidence="10">
    <location>
        <begin position="7"/>
        <end position="123"/>
    </location>
</feature>
<evidence type="ECO:0000256" key="9">
    <source>
        <dbReference type="PROSITE-ProRule" id="PRU00169"/>
    </source>
</evidence>
<dbReference type="Gene3D" id="3.60.40.10">
    <property type="entry name" value="PPM-type phosphatase domain"/>
    <property type="match status" value="1"/>
</dbReference>
<name>A0A0S2HWJ5_9BACT</name>
<dbReference type="SMART" id="SM00448">
    <property type="entry name" value="REC"/>
    <property type="match status" value="1"/>
</dbReference>
<dbReference type="AlphaFoldDB" id="A0A0S2HWJ5"/>
<keyword evidence="7" id="KW-0067">ATP-binding</keyword>
<dbReference type="InterPro" id="IPR011006">
    <property type="entry name" value="CheY-like_superfamily"/>
</dbReference>
<dbReference type="Pfam" id="PF07228">
    <property type="entry name" value="SpoIIE"/>
    <property type="match status" value="1"/>
</dbReference>
<keyword evidence="4" id="KW-0808">Transferase</keyword>
<keyword evidence="5" id="KW-0547">Nucleotide-binding</keyword>
<protein>
    <recommendedName>
        <fullName evidence="2">histidine kinase</fullName>
        <ecNumber evidence="2">2.7.13.3</ecNumber>
    </recommendedName>
</protein>
<evidence type="ECO:0000256" key="6">
    <source>
        <dbReference type="ARBA" id="ARBA00022777"/>
    </source>
</evidence>
<dbReference type="STRING" id="1307839.L21SP5_00653"/>
<evidence type="ECO:0000256" key="4">
    <source>
        <dbReference type="ARBA" id="ARBA00022679"/>
    </source>
</evidence>
<organism evidence="11 12">
    <name type="scientific">Salinivirga cyanobacteriivorans</name>
    <dbReference type="NCBI Taxonomy" id="1307839"/>
    <lineage>
        <taxon>Bacteria</taxon>
        <taxon>Pseudomonadati</taxon>
        <taxon>Bacteroidota</taxon>
        <taxon>Bacteroidia</taxon>
        <taxon>Bacteroidales</taxon>
        <taxon>Salinivirgaceae</taxon>
        <taxon>Salinivirga</taxon>
    </lineage>
</organism>
<sequence length="420" mass="48613">MKKQKSKILIVDDLPKNIQLLGTILNEDNYDVEFALNGPDALQWVKNDHFDLILLDIMMPGMDGYEVCTRLKENEKTREIPVIFITAKNDIESTIKGFEVGGIDYITKPFNSQELLSRVKTHIQLYKQKQELNKKNLHITDSINYAQRIQEAALPEDLQIKELLPDHFILYKPRDIVSGDFYWVKQIEHKAIIAVGDCTGHGVPGAFMSMLALSFLNEIIHDVEKINAAHILTELSKKIKYLLKPNSDDQAIKDSIDMSLIIIDYEELSMQFSGAQSLMMMVREGLHDNLSGETDHIKIQQNTEKNNTLFQISGLRRPVGFDYRQHKKDFYNQNFRLKEGDVVYLFSDGYIDQFGGEKNLRYSRKRFKNLLSNIYDKPFNTQKEILEKELITWQNDNSQLDDIVIFGFRVADAYGEVDLF</sequence>
<dbReference type="PROSITE" id="PS50110">
    <property type="entry name" value="RESPONSE_REGULATORY"/>
    <property type="match status" value="1"/>
</dbReference>